<evidence type="ECO:0000313" key="3">
    <source>
        <dbReference type="Proteomes" id="UP001597214"/>
    </source>
</evidence>
<dbReference type="Proteomes" id="UP001597214">
    <property type="component" value="Unassembled WGS sequence"/>
</dbReference>
<evidence type="ECO:0000313" key="2">
    <source>
        <dbReference type="EMBL" id="MFD1735065.1"/>
    </source>
</evidence>
<keyword evidence="1" id="KW-1133">Transmembrane helix</keyword>
<gene>
    <name evidence="2" type="ORF">ACFSCX_00680</name>
</gene>
<proteinExistence type="predicted"/>
<name>A0ABW4LII9_9BACI</name>
<reference evidence="3" key="1">
    <citation type="journal article" date="2019" name="Int. J. Syst. Evol. Microbiol.">
        <title>The Global Catalogue of Microorganisms (GCM) 10K type strain sequencing project: providing services to taxonomists for standard genome sequencing and annotation.</title>
        <authorList>
            <consortium name="The Broad Institute Genomics Platform"/>
            <consortium name="The Broad Institute Genome Sequencing Center for Infectious Disease"/>
            <person name="Wu L."/>
            <person name="Ma J."/>
        </authorList>
    </citation>
    <scope>NUCLEOTIDE SEQUENCE [LARGE SCALE GENOMIC DNA]</scope>
    <source>
        <strain evidence="3">CCUG 49339</strain>
    </source>
</reference>
<sequence>MKLIIGYIFIGIGLFLTSGMLLSIIDGESTLKEDSPIWLFIILPLIVSGVLNIYYHYKRLKINSKEQLENELLTIVLKENGVITVAKLAASSTLTLSNAEKALEDFAKRGVASRKITESGIIVYEFLTIGSKEDQSTAKSI</sequence>
<feature type="transmembrane region" description="Helical" evidence="1">
    <location>
        <begin position="7"/>
        <end position="25"/>
    </location>
</feature>
<keyword evidence="3" id="KW-1185">Reference proteome</keyword>
<evidence type="ECO:0008006" key="4">
    <source>
        <dbReference type="Google" id="ProtNLM"/>
    </source>
</evidence>
<comment type="caution">
    <text evidence="2">The sequence shown here is derived from an EMBL/GenBank/DDBJ whole genome shotgun (WGS) entry which is preliminary data.</text>
</comment>
<dbReference type="RefSeq" id="WP_377926150.1">
    <property type="nucleotide sequence ID" value="NZ_JBHUEM010000001.1"/>
</dbReference>
<organism evidence="2 3">
    <name type="scientific">Bacillus salitolerans</name>
    <dbReference type="NCBI Taxonomy" id="1437434"/>
    <lineage>
        <taxon>Bacteria</taxon>
        <taxon>Bacillati</taxon>
        <taxon>Bacillota</taxon>
        <taxon>Bacilli</taxon>
        <taxon>Bacillales</taxon>
        <taxon>Bacillaceae</taxon>
        <taxon>Bacillus</taxon>
    </lineage>
</organism>
<dbReference type="EMBL" id="JBHUEM010000001">
    <property type="protein sequence ID" value="MFD1735065.1"/>
    <property type="molecule type" value="Genomic_DNA"/>
</dbReference>
<keyword evidence="1" id="KW-0472">Membrane</keyword>
<protein>
    <recommendedName>
        <fullName evidence="4">MarR family transcriptional regulator</fullName>
    </recommendedName>
</protein>
<keyword evidence="1" id="KW-0812">Transmembrane</keyword>
<evidence type="ECO:0000256" key="1">
    <source>
        <dbReference type="SAM" id="Phobius"/>
    </source>
</evidence>
<feature type="transmembrane region" description="Helical" evidence="1">
    <location>
        <begin position="37"/>
        <end position="55"/>
    </location>
</feature>
<accession>A0ABW4LII9</accession>